<feature type="transmembrane region" description="Helical" evidence="2">
    <location>
        <begin position="269"/>
        <end position="287"/>
    </location>
</feature>
<gene>
    <name evidence="3" type="ORF">GE061_000949</name>
</gene>
<reference evidence="3" key="1">
    <citation type="journal article" date="2021" name="Mol. Ecol. Resour.">
        <title>Apolygus lucorum genome provides insights into omnivorousness and mesophyll feeding.</title>
        <authorList>
            <person name="Liu Y."/>
            <person name="Liu H."/>
            <person name="Wang H."/>
            <person name="Huang T."/>
            <person name="Liu B."/>
            <person name="Yang B."/>
            <person name="Yin L."/>
            <person name="Li B."/>
            <person name="Zhang Y."/>
            <person name="Zhang S."/>
            <person name="Jiang F."/>
            <person name="Zhang X."/>
            <person name="Ren Y."/>
            <person name="Wang B."/>
            <person name="Wang S."/>
            <person name="Lu Y."/>
            <person name="Wu K."/>
            <person name="Fan W."/>
            <person name="Wang G."/>
        </authorList>
    </citation>
    <scope>NUCLEOTIDE SEQUENCE</scope>
    <source>
        <strain evidence="3">12Hb</strain>
    </source>
</reference>
<evidence type="ECO:0000256" key="1">
    <source>
        <dbReference type="SAM" id="MobiDB-lite"/>
    </source>
</evidence>
<organism evidence="3 4">
    <name type="scientific">Apolygus lucorum</name>
    <name type="common">Small green plant bug</name>
    <name type="synonym">Lygocoris lucorum</name>
    <dbReference type="NCBI Taxonomy" id="248454"/>
    <lineage>
        <taxon>Eukaryota</taxon>
        <taxon>Metazoa</taxon>
        <taxon>Ecdysozoa</taxon>
        <taxon>Arthropoda</taxon>
        <taxon>Hexapoda</taxon>
        <taxon>Insecta</taxon>
        <taxon>Pterygota</taxon>
        <taxon>Neoptera</taxon>
        <taxon>Paraneoptera</taxon>
        <taxon>Hemiptera</taxon>
        <taxon>Heteroptera</taxon>
        <taxon>Panheteroptera</taxon>
        <taxon>Cimicomorpha</taxon>
        <taxon>Miridae</taxon>
        <taxon>Mirini</taxon>
        <taxon>Apolygus</taxon>
    </lineage>
</organism>
<evidence type="ECO:0000256" key="2">
    <source>
        <dbReference type="SAM" id="Phobius"/>
    </source>
</evidence>
<dbReference type="AlphaFoldDB" id="A0A8S9YB49"/>
<proteinExistence type="predicted"/>
<dbReference type="Proteomes" id="UP000466442">
    <property type="component" value="Linkage Group LG1"/>
</dbReference>
<accession>A0A8S9YB49</accession>
<evidence type="ECO:0000313" key="3">
    <source>
        <dbReference type="EMBL" id="KAF6216605.1"/>
    </source>
</evidence>
<dbReference type="EMBL" id="WIXP02000001">
    <property type="protein sequence ID" value="KAF6216605.1"/>
    <property type="molecule type" value="Genomic_DNA"/>
</dbReference>
<sequence length="354" mass="39865">MSYQSRASAWSRASPSDTVMLGKLLVVVGVVRELSCEWVELPKLKPWSMEPDRQLTTGGPAVHLIRHDMVEAPGVQVLDGANTRRHTGAISSEKEKVNFDSNVAATEADISYLISEGTTWHSMTSTESNQAVINRGNESMYIDSIRNPFTSSKPSLVDWDSLAEHEISVKERSDLPGHNQPPPTATNNEDRFPNRSYTYLDPLIESLMLKVHHTLISQAGQPIKHKIHYLQTLQNNIMNQIWKRSQRLWVMEGPEARSNDMVGFPSLEGALLTISFLTFAVFLIRIVRQFIQGVQGTNSTVIDLTGTGVRHKRDLLSSQTVEILKMMEEYHLQHSCKLDTGGLIVRVYCEWLLD</sequence>
<evidence type="ECO:0000313" key="4">
    <source>
        <dbReference type="Proteomes" id="UP000466442"/>
    </source>
</evidence>
<keyword evidence="2" id="KW-0812">Transmembrane</keyword>
<comment type="caution">
    <text evidence="3">The sequence shown here is derived from an EMBL/GenBank/DDBJ whole genome shotgun (WGS) entry which is preliminary data.</text>
</comment>
<dbReference type="OrthoDB" id="7675048at2759"/>
<keyword evidence="2" id="KW-0472">Membrane</keyword>
<protein>
    <submittedName>
        <fullName evidence="3">Uncharacterized protein</fullName>
    </submittedName>
</protein>
<name>A0A8S9YB49_APOLU</name>
<keyword evidence="2" id="KW-1133">Transmembrane helix</keyword>
<keyword evidence="4" id="KW-1185">Reference proteome</keyword>
<feature type="region of interest" description="Disordered" evidence="1">
    <location>
        <begin position="170"/>
        <end position="193"/>
    </location>
</feature>